<gene>
    <name evidence="2" type="ORF">FD41_GL002660</name>
</gene>
<accession>A0A0R1W711</accession>
<dbReference type="Proteomes" id="UP000051966">
    <property type="component" value="Unassembled WGS sequence"/>
</dbReference>
<dbReference type="PATRIC" id="fig|1423743.5.peg.2735"/>
<dbReference type="EMBL" id="AZFY01000004">
    <property type="protein sequence ID" value="KRM13263.1"/>
    <property type="molecule type" value="Genomic_DNA"/>
</dbReference>
<name>A0A0R1W711_9LACO</name>
<evidence type="ECO:0000256" key="1">
    <source>
        <dbReference type="SAM" id="MobiDB-lite"/>
    </source>
</evidence>
<dbReference type="AlphaFoldDB" id="A0A0R1W711"/>
<reference evidence="2 3" key="1">
    <citation type="journal article" date="2015" name="Genome Announc.">
        <title>Expanding the biotechnology potential of lactobacilli through comparative genomics of 213 strains and associated genera.</title>
        <authorList>
            <person name="Sun Z."/>
            <person name="Harris H.M."/>
            <person name="McCann A."/>
            <person name="Guo C."/>
            <person name="Argimon S."/>
            <person name="Zhang W."/>
            <person name="Yang X."/>
            <person name="Jeffery I.B."/>
            <person name="Cooney J.C."/>
            <person name="Kagawa T.F."/>
            <person name="Liu W."/>
            <person name="Song Y."/>
            <person name="Salvetti E."/>
            <person name="Wrobel A."/>
            <person name="Rasinkangas P."/>
            <person name="Parkhill J."/>
            <person name="Rea M.C."/>
            <person name="O'Sullivan O."/>
            <person name="Ritari J."/>
            <person name="Douillard F.P."/>
            <person name="Paul Ross R."/>
            <person name="Yang R."/>
            <person name="Briner A.E."/>
            <person name="Felis G.E."/>
            <person name="de Vos W.M."/>
            <person name="Barrangou R."/>
            <person name="Klaenhammer T.R."/>
            <person name="Caufield P.W."/>
            <person name="Cui Y."/>
            <person name="Zhang H."/>
            <person name="O'Toole P.W."/>
        </authorList>
    </citation>
    <scope>NUCLEOTIDE SEQUENCE [LARGE SCALE GENOMIC DNA]</scope>
    <source>
        <strain evidence="2 3">DSM 18382</strain>
    </source>
</reference>
<keyword evidence="3" id="KW-1185">Reference proteome</keyword>
<organism evidence="2 3">
    <name type="scientific">Lentilactobacillus farraginis DSM 18382 = JCM 14108</name>
    <dbReference type="NCBI Taxonomy" id="1423743"/>
    <lineage>
        <taxon>Bacteria</taxon>
        <taxon>Bacillati</taxon>
        <taxon>Bacillota</taxon>
        <taxon>Bacilli</taxon>
        <taxon>Lactobacillales</taxon>
        <taxon>Lactobacillaceae</taxon>
        <taxon>Lentilactobacillus</taxon>
    </lineage>
</organism>
<feature type="region of interest" description="Disordered" evidence="1">
    <location>
        <begin position="1"/>
        <end position="26"/>
    </location>
</feature>
<evidence type="ECO:0000313" key="2">
    <source>
        <dbReference type="EMBL" id="KRM13263.1"/>
    </source>
</evidence>
<proteinExistence type="predicted"/>
<protein>
    <submittedName>
        <fullName evidence="2">Uncharacterized protein</fullName>
    </submittedName>
</protein>
<sequence length="102" mass="11075">MKLDFGSLIDEGKTQNRHKTPSKPFKATAGIIANKDSKATADRHSEGQNVSVYLKSSELGYQQLSETIRLIKAGGTCEEIIVPALIALKKFSNSAELKKILG</sequence>
<comment type="caution">
    <text evidence="2">The sequence shown here is derived from an EMBL/GenBank/DDBJ whole genome shotgun (WGS) entry which is preliminary data.</text>
</comment>
<dbReference type="OrthoDB" id="9884925at2"/>
<evidence type="ECO:0000313" key="3">
    <source>
        <dbReference type="Proteomes" id="UP000051966"/>
    </source>
</evidence>
<dbReference type="RefSeq" id="WP_056983460.1">
    <property type="nucleotide sequence ID" value="NZ_AZFY01000004.1"/>
</dbReference>